<dbReference type="PROSITE" id="PS51724">
    <property type="entry name" value="SPOR"/>
    <property type="match status" value="1"/>
</dbReference>
<dbReference type="Gene3D" id="3.30.70.1070">
    <property type="entry name" value="Sporulation related repeat"/>
    <property type="match status" value="1"/>
</dbReference>
<feature type="region of interest" description="Disordered" evidence="1">
    <location>
        <begin position="1"/>
        <end position="74"/>
    </location>
</feature>
<accession>A0ABS5E885</accession>
<protein>
    <submittedName>
        <fullName evidence="4">SPOR domain-containing protein</fullName>
    </submittedName>
</protein>
<dbReference type="Proteomes" id="UP000677812">
    <property type="component" value="Unassembled WGS sequence"/>
</dbReference>
<dbReference type="InterPro" id="IPR007730">
    <property type="entry name" value="SPOR-like_dom"/>
</dbReference>
<feature type="compositionally biased region" description="Low complexity" evidence="1">
    <location>
        <begin position="231"/>
        <end position="246"/>
    </location>
</feature>
<evidence type="ECO:0000313" key="4">
    <source>
        <dbReference type="EMBL" id="MBR0560114.1"/>
    </source>
</evidence>
<organism evidence="4 5">
    <name type="scientific">Neokomagataea anthophila</name>
    <dbReference type="NCBI Taxonomy" id="2826925"/>
    <lineage>
        <taxon>Bacteria</taxon>
        <taxon>Pseudomonadati</taxon>
        <taxon>Pseudomonadota</taxon>
        <taxon>Alphaproteobacteria</taxon>
        <taxon>Acetobacterales</taxon>
        <taxon>Acetobacteraceae</taxon>
        <taxon>Neokomagataea</taxon>
    </lineage>
</organism>
<keyword evidence="5" id="KW-1185">Reference proteome</keyword>
<evidence type="ECO:0000313" key="5">
    <source>
        <dbReference type="Proteomes" id="UP000677812"/>
    </source>
</evidence>
<dbReference type="RefSeq" id="WP_211682219.1">
    <property type="nucleotide sequence ID" value="NZ_JAGRQH010000005.1"/>
</dbReference>
<feature type="compositionally biased region" description="Basic and acidic residues" evidence="1">
    <location>
        <begin position="290"/>
        <end position="299"/>
    </location>
</feature>
<dbReference type="EMBL" id="JAGRQH010000005">
    <property type="protein sequence ID" value="MBR0560114.1"/>
    <property type="molecule type" value="Genomic_DNA"/>
</dbReference>
<name>A0ABS5E885_9PROT</name>
<keyword evidence="2" id="KW-0812">Transmembrane</keyword>
<comment type="caution">
    <text evidence="4">The sequence shown here is derived from an EMBL/GenBank/DDBJ whole genome shotgun (WGS) entry which is preliminary data.</text>
</comment>
<feature type="region of interest" description="Disordered" evidence="1">
    <location>
        <begin position="150"/>
        <end position="337"/>
    </location>
</feature>
<dbReference type="InterPro" id="IPR036680">
    <property type="entry name" value="SPOR-like_sf"/>
</dbReference>
<feature type="compositionally biased region" description="Low complexity" evidence="1">
    <location>
        <begin position="62"/>
        <end position="74"/>
    </location>
</feature>
<proteinExistence type="predicted"/>
<reference evidence="4 5" key="1">
    <citation type="submission" date="2021-04" db="EMBL/GenBank/DDBJ databases">
        <title>The complete genome sequence of Neokomagataea sp. TBRC 2177.</title>
        <authorList>
            <person name="Charoenyingcharoen P."/>
            <person name="Yukphan P."/>
        </authorList>
    </citation>
    <scope>NUCLEOTIDE SEQUENCE [LARGE SCALE GENOMIC DNA]</scope>
    <source>
        <strain evidence="4 5">TBRC 2177</strain>
    </source>
</reference>
<dbReference type="Pfam" id="PF05036">
    <property type="entry name" value="SPOR"/>
    <property type="match status" value="1"/>
</dbReference>
<feature type="domain" description="SPOR" evidence="3">
    <location>
        <begin position="334"/>
        <end position="418"/>
    </location>
</feature>
<keyword evidence="2" id="KW-0472">Membrane</keyword>
<keyword evidence="2" id="KW-1133">Transmembrane helix</keyword>
<evidence type="ECO:0000256" key="1">
    <source>
        <dbReference type="SAM" id="MobiDB-lite"/>
    </source>
</evidence>
<feature type="compositionally biased region" description="Basic and acidic residues" evidence="1">
    <location>
        <begin position="1"/>
        <end position="49"/>
    </location>
</feature>
<evidence type="ECO:0000256" key="2">
    <source>
        <dbReference type="SAM" id="Phobius"/>
    </source>
</evidence>
<feature type="transmembrane region" description="Helical" evidence="2">
    <location>
        <begin position="97"/>
        <end position="118"/>
    </location>
</feature>
<sequence length="418" mass="42827">MADGGDGYRHDEPPRRDDLPRRPLGGGDDRGPAARSPESRPQGRERLSQDYDDVPSRRRGAARPANAASPAGQGKAKAAAGAGVMSFLGSDPATRKLVGGAVGIGAVLLVAVGGWSLVGKHHGGVPIIGPPPGAVREVPADPGGMQLMAGDDSTDMTGSGEAHLAPGPEQPDTKAFARQYGAPPEPKPVAQNTVTSPAATAEKSADASSLNTQPKDGVAPDTVAGERTQLADAASKASSAQSESPAPVKHVSPPAPVKAAKVVTPSDDDADAAETPSLPAVRSAVTSRRVSPERERIIRQEVGPAPVPAPRPAVAAPLPPPSPVPESDDTPHAASGNGHHEVQLAALNSEAMAHHEWETLRARAAGLLSGHTPLFEHTTQGDRSFVRLRIGGFADSKAARAFCVKLHAQSIACTPAQF</sequence>
<gene>
    <name evidence="4" type="ORF">KB213_08625</name>
</gene>
<feature type="compositionally biased region" description="Pro residues" evidence="1">
    <location>
        <begin position="305"/>
        <end position="324"/>
    </location>
</feature>
<evidence type="ECO:0000259" key="3">
    <source>
        <dbReference type="PROSITE" id="PS51724"/>
    </source>
</evidence>